<dbReference type="Proteomes" id="UP000664034">
    <property type="component" value="Unassembled WGS sequence"/>
</dbReference>
<dbReference type="Gene3D" id="3.40.50.2300">
    <property type="match status" value="2"/>
</dbReference>
<evidence type="ECO:0000259" key="10">
    <source>
        <dbReference type="PROSITE" id="PS50110"/>
    </source>
</evidence>
<dbReference type="SUPFAM" id="SSF55874">
    <property type="entry name" value="ATPase domain of HSP90 chaperone/DNA topoisomerase II/histidine kinase"/>
    <property type="match status" value="1"/>
</dbReference>
<dbReference type="SMART" id="SM00342">
    <property type="entry name" value="HTH_ARAC"/>
    <property type="match status" value="1"/>
</dbReference>
<dbReference type="Pfam" id="PF00072">
    <property type="entry name" value="Response_reg"/>
    <property type="match status" value="2"/>
</dbReference>
<dbReference type="EC" id="2.7.13.3" evidence="2"/>
<dbReference type="InterPro" id="IPR011006">
    <property type="entry name" value="CheY-like_superfamily"/>
</dbReference>
<feature type="domain" description="Response regulatory" evidence="10">
    <location>
        <begin position="417"/>
        <end position="542"/>
    </location>
</feature>
<feature type="modified residue" description="4-aspartylphosphate" evidence="7">
    <location>
        <position position="57"/>
    </location>
</feature>
<name>A0A939GI57_9BACT</name>
<comment type="catalytic activity">
    <reaction evidence="1">
        <text>ATP + protein L-histidine = ADP + protein N-phospho-L-histidine.</text>
        <dbReference type="EC" id="2.7.13.3"/>
    </reaction>
</comment>
<proteinExistence type="predicted"/>
<evidence type="ECO:0000256" key="7">
    <source>
        <dbReference type="PROSITE-ProRule" id="PRU00169"/>
    </source>
</evidence>
<dbReference type="GO" id="GO:0043565">
    <property type="term" value="F:sequence-specific DNA binding"/>
    <property type="evidence" value="ECO:0007669"/>
    <property type="project" value="InterPro"/>
</dbReference>
<keyword evidence="5" id="KW-0238">DNA-binding</keyword>
<dbReference type="AlphaFoldDB" id="A0A939GI57"/>
<accession>A0A939GI57</accession>
<dbReference type="RefSeq" id="WP_207364754.1">
    <property type="nucleotide sequence ID" value="NZ_JAFMYV010000005.1"/>
</dbReference>
<dbReference type="FunFam" id="1.10.287.130:FF:000045">
    <property type="entry name" value="Two-component system sensor histidine kinase/response regulator"/>
    <property type="match status" value="1"/>
</dbReference>
<dbReference type="InterPro" id="IPR018062">
    <property type="entry name" value="HTH_AraC-typ_CS"/>
</dbReference>
<dbReference type="SUPFAM" id="SSF46689">
    <property type="entry name" value="Homeodomain-like"/>
    <property type="match status" value="1"/>
</dbReference>
<evidence type="ECO:0000313" key="12">
    <source>
        <dbReference type="Proteomes" id="UP000664034"/>
    </source>
</evidence>
<reference evidence="11" key="1">
    <citation type="submission" date="2021-03" db="EMBL/GenBank/DDBJ databases">
        <title>Fibrella sp. HMF5335 genome sequencing and assembly.</title>
        <authorList>
            <person name="Kang H."/>
            <person name="Kim H."/>
            <person name="Bae S."/>
            <person name="Joh K."/>
        </authorList>
    </citation>
    <scope>NUCLEOTIDE SEQUENCE</scope>
    <source>
        <strain evidence="11">HMF5335</strain>
    </source>
</reference>
<evidence type="ECO:0000256" key="2">
    <source>
        <dbReference type="ARBA" id="ARBA00012438"/>
    </source>
</evidence>
<dbReference type="InterPro" id="IPR004358">
    <property type="entry name" value="Sig_transdc_His_kin-like_C"/>
</dbReference>
<dbReference type="SUPFAM" id="SSF52172">
    <property type="entry name" value="CheY-like"/>
    <property type="match status" value="2"/>
</dbReference>
<evidence type="ECO:0000256" key="6">
    <source>
        <dbReference type="ARBA" id="ARBA00023163"/>
    </source>
</evidence>
<dbReference type="InterPro" id="IPR009057">
    <property type="entry name" value="Homeodomain-like_sf"/>
</dbReference>
<evidence type="ECO:0000256" key="5">
    <source>
        <dbReference type="ARBA" id="ARBA00023125"/>
    </source>
</evidence>
<dbReference type="PROSITE" id="PS00041">
    <property type="entry name" value="HTH_ARAC_FAMILY_1"/>
    <property type="match status" value="1"/>
</dbReference>
<dbReference type="InterPro" id="IPR003594">
    <property type="entry name" value="HATPase_dom"/>
</dbReference>
<protein>
    <recommendedName>
        <fullName evidence="2">histidine kinase</fullName>
        <ecNumber evidence="2">2.7.13.3</ecNumber>
    </recommendedName>
</protein>
<dbReference type="InterPro" id="IPR018060">
    <property type="entry name" value="HTH_AraC"/>
</dbReference>
<dbReference type="InterPro" id="IPR003661">
    <property type="entry name" value="HisK_dim/P_dom"/>
</dbReference>
<dbReference type="EMBL" id="JAFMYV010000005">
    <property type="protein sequence ID" value="MBO0937200.1"/>
    <property type="molecule type" value="Genomic_DNA"/>
</dbReference>
<dbReference type="Pfam" id="PF00512">
    <property type="entry name" value="HisKA"/>
    <property type="match status" value="1"/>
</dbReference>
<sequence length="672" mass="75341">MTTILVVDDEPDLEPLLLNWFRRKIRDSTYVFHFAHDGYEALALLQQEPTIDLLLLDINMPDMDGLTLLAKLPALNPFLLVVMVSAYGDMTNIRAAMNRGAFDFVCKPIVFTDLDITIEKTARQVRQRREAHQLKVIDELKTRFFDNITHEFRTPLTLILAPVEQLLKRFRDSAELQHSLGIVERNARQLLRLINQLLDLAKLESGHLTVSLQAGDLGDFVGQIVRAFEPMAREKNLTLTYENELTDFYTFDADKLEQVAHNLIANALKFTSAGQVMVRLSQEAMVQLTVTDTGIGIVPEKLPYIFNRFYQVQEPDVKGRAPSHQFASPGTGIGLALVNELTELMGGRVSVSSVSTRAETGLSGTTFTVELPLSKVHEETGNDPLIRPLLPVAEVVALIRPLHGTAERESTTTEKPLVLVVEDNAELNAFIAGELADSYRILTAFTGDEGWALAQAELPDLVLSDIMMPGLDRPGLDGPGLDGYQLTRRLKTDPATDHIAVVLLTAKVAQSSRMEGLEEGADDYIGKPFHVDELRLRIHNLLARQQALRAHFQQQLSHPNEPISPETVADSFIRNLYTLIEKHLDDSQFRVDELAQAVGMSRRTLHRKLASVTSLNVTDFIRQYRLKRACELLRQGYNVSETAYMIGYESPSHFSTVFREFFGKTPTVYVEG</sequence>
<dbReference type="PROSITE" id="PS50110">
    <property type="entry name" value="RESPONSE_REGULATORY"/>
    <property type="match status" value="2"/>
</dbReference>
<dbReference type="Gene3D" id="1.10.287.130">
    <property type="match status" value="1"/>
</dbReference>
<dbReference type="Gene3D" id="1.10.10.60">
    <property type="entry name" value="Homeodomain-like"/>
    <property type="match status" value="1"/>
</dbReference>
<feature type="domain" description="Response regulatory" evidence="10">
    <location>
        <begin position="3"/>
        <end position="122"/>
    </location>
</feature>
<dbReference type="PRINTS" id="PR00344">
    <property type="entry name" value="BCTRLSENSOR"/>
</dbReference>
<keyword evidence="4" id="KW-0805">Transcription regulation</keyword>
<feature type="domain" description="HTH araC/xylS-type" evidence="8">
    <location>
        <begin position="574"/>
        <end position="672"/>
    </location>
</feature>
<dbReference type="Pfam" id="PF12833">
    <property type="entry name" value="HTH_18"/>
    <property type="match status" value="1"/>
</dbReference>
<dbReference type="GO" id="GO:0003700">
    <property type="term" value="F:DNA-binding transcription factor activity"/>
    <property type="evidence" value="ECO:0007669"/>
    <property type="project" value="InterPro"/>
</dbReference>
<dbReference type="PROSITE" id="PS01124">
    <property type="entry name" value="HTH_ARAC_FAMILY_2"/>
    <property type="match status" value="1"/>
</dbReference>
<feature type="domain" description="Histidine kinase" evidence="9">
    <location>
        <begin position="147"/>
        <end position="375"/>
    </location>
</feature>
<evidence type="ECO:0000256" key="1">
    <source>
        <dbReference type="ARBA" id="ARBA00000085"/>
    </source>
</evidence>
<dbReference type="InterPro" id="IPR036890">
    <property type="entry name" value="HATPase_C_sf"/>
</dbReference>
<dbReference type="SMART" id="SM00387">
    <property type="entry name" value="HATPase_c"/>
    <property type="match status" value="1"/>
</dbReference>
<dbReference type="GO" id="GO:0000155">
    <property type="term" value="F:phosphorelay sensor kinase activity"/>
    <property type="evidence" value="ECO:0007669"/>
    <property type="project" value="InterPro"/>
</dbReference>
<dbReference type="CDD" id="cd00082">
    <property type="entry name" value="HisKA"/>
    <property type="match status" value="1"/>
</dbReference>
<evidence type="ECO:0000256" key="4">
    <source>
        <dbReference type="ARBA" id="ARBA00023015"/>
    </source>
</evidence>
<dbReference type="PANTHER" id="PTHR43547:SF2">
    <property type="entry name" value="HYBRID SIGNAL TRANSDUCTION HISTIDINE KINASE C"/>
    <property type="match status" value="1"/>
</dbReference>
<organism evidence="11 12">
    <name type="scientific">Fibrella rubiginis</name>
    <dbReference type="NCBI Taxonomy" id="2817060"/>
    <lineage>
        <taxon>Bacteria</taxon>
        <taxon>Pseudomonadati</taxon>
        <taxon>Bacteroidota</taxon>
        <taxon>Cytophagia</taxon>
        <taxon>Cytophagales</taxon>
        <taxon>Spirosomataceae</taxon>
        <taxon>Fibrella</taxon>
    </lineage>
</organism>
<evidence type="ECO:0000259" key="8">
    <source>
        <dbReference type="PROSITE" id="PS01124"/>
    </source>
</evidence>
<dbReference type="Gene3D" id="3.30.565.10">
    <property type="entry name" value="Histidine kinase-like ATPase, C-terminal domain"/>
    <property type="match status" value="1"/>
</dbReference>
<dbReference type="InterPro" id="IPR005467">
    <property type="entry name" value="His_kinase_dom"/>
</dbReference>
<dbReference type="PROSITE" id="PS50109">
    <property type="entry name" value="HIS_KIN"/>
    <property type="match status" value="1"/>
</dbReference>
<evidence type="ECO:0000313" key="11">
    <source>
        <dbReference type="EMBL" id="MBO0937200.1"/>
    </source>
</evidence>
<evidence type="ECO:0000259" key="9">
    <source>
        <dbReference type="PROSITE" id="PS50109"/>
    </source>
</evidence>
<dbReference type="InterPro" id="IPR001789">
    <property type="entry name" value="Sig_transdc_resp-reg_receiver"/>
</dbReference>
<dbReference type="SMART" id="SM00388">
    <property type="entry name" value="HisKA"/>
    <property type="match status" value="1"/>
</dbReference>
<dbReference type="SMART" id="SM00448">
    <property type="entry name" value="REC"/>
    <property type="match status" value="2"/>
</dbReference>
<keyword evidence="6" id="KW-0804">Transcription</keyword>
<keyword evidence="12" id="KW-1185">Reference proteome</keyword>
<keyword evidence="3 7" id="KW-0597">Phosphoprotein</keyword>
<evidence type="ECO:0000256" key="3">
    <source>
        <dbReference type="ARBA" id="ARBA00022553"/>
    </source>
</evidence>
<feature type="modified residue" description="4-aspartylphosphate" evidence="7">
    <location>
        <position position="465"/>
    </location>
</feature>
<gene>
    <name evidence="11" type="ORF">J2I47_11635</name>
</gene>
<comment type="caution">
    <text evidence="11">The sequence shown here is derived from an EMBL/GenBank/DDBJ whole genome shotgun (WGS) entry which is preliminary data.</text>
</comment>
<dbReference type="PANTHER" id="PTHR43547">
    <property type="entry name" value="TWO-COMPONENT HISTIDINE KINASE"/>
    <property type="match status" value="1"/>
</dbReference>
<dbReference type="Pfam" id="PF02518">
    <property type="entry name" value="HATPase_c"/>
    <property type="match status" value="1"/>
</dbReference>